<dbReference type="AlphaFoldDB" id="A0A383EJU4"/>
<sequence>MHHMPEEPSSEVAMEHSGQNFKKIMIHNPWVRAVPPVSQTSAAYMILMNHGDKDDLLLSVKSTIAKVAEIHNVKKENGMMSMYPVEFVKLPAGGTLNIKPGGYHVMLIGLIKPLKVSDEVELMLHFKHTGMVKVIAPVKEGMPMKHKMKHD</sequence>
<dbReference type="InterPro" id="IPR036182">
    <property type="entry name" value="PCuAC_sf"/>
</dbReference>
<dbReference type="InterPro" id="IPR058248">
    <property type="entry name" value="Lxx211020-like"/>
</dbReference>
<protein>
    <recommendedName>
        <fullName evidence="2">Copper chaperone PCu(A)C</fullName>
    </recommendedName>
</protein>
<dbReference type="PANTHER" id="PTHR36302">
    <property type="entry name" value="BLR7088 PROTEIN"/>
    <property type="match status" value="1"/>
</dbReference>
<dbReference type="PANTHER" id="PTHR36302:SF1">
    <property type="entry name" value="COPPER CHAPERONE PCU(A)C"/>
    <property type="match status" value="1"/>
</dbReference>
<dbReference type="EMBL" id="UINC01226587">
    <property type="protein sequence ID" value="SVE57136.1"/>
    <property type="molecule type" value="Genomic_DNA"/>
</dbReference>
<dbReference type="Pfam" id="PF04314">
    <property type="entry name" value="PCuAC"/>
    <property type="match status" value="1"/>
</dbReference>
<dbReference type="Gene3D" id="2.60.40.1890">
    <property type="entry name" value="PCu(A)C copper chaperone"/>
    <property type="match status" value="1"/>
</dbReference>
<name>A0A383EJU4_9ZZZZ</name>
<dbReference type="InterPro" id="IPR007410">
    <property type="entry name" value="LpqE-like"/>
</dbReference>
<organism evidence="1">
    <name type="scientific">marine metagenome</name>
    <dbReference type="NCBI Taxonomy" id="408172"/>
    <lineage>
        <taxon>unclassified sequences</taxon>
        <taxon>metagenomes</taxon>
        <taxon>ecological metagenomes</taxon>
    </lineage>
</organism>
<proteinExistence type="predicted"/>
<gene>
    <name evidence="1" type="ORF">METZ01_LOCUS509990</name>
</gene>
<accession>A0A383EJU4</accession>
<evidence type="ECO:0008006" key="2">
    <source>
        <dbReference type="Google" id="ProtNLM"/>
    </source>
</evidence>
<reference evidence="1" key="1">
    <citation type="submission" date="2018-05" db="EMBL/GenBank/DDBJ databases">
        <authorList>
            <person name="Lanie J.A."/>
            <person name="Ng W.-L."/>
            <person name="Kazmierczak K.M."/>
            <person name="Andrzejewski T.M."/>
            <person name="Davidsen T.M."/>
            <person name="Wayne K.J."/>
            <person name="Tettelin H."/>
            <person name="Glass J.I."/>
            <person name="Rusch D."/>
            <person name="Podicherti R."/>
            <person name="Tsui H.-C.T."/>
            <person name="Winkler M.E."/>
        </authorList>
    </citation>
    <scope>NUCLEOTIDE SEQUENCE</scope>
</reference>
<dbReference type="SUPFAM" id="SSF110087">
    <property type="entry name" value="DR1885-like metal-binding protein"/>
    <property type="match status" value="1"/>
</dbReference>
<evidence type="ECO:0000313" key="1">
    <source>
        <dbReference type="EMBL" id="SVE57136.1"/>
    </source>
</evidence>